<protein>
    <recommendedName>
        <fullName evidence="1">Type II CBASS E2 protein domain-containing protein</fullName>
    </recommendedName>
</protein>
<comment type="caution">
    <text evidence="2">The sequence shown here is derived from an EMBL/GenBank/DDBJ whole genome shotgun (WGS) entry which is preliminary data.</text>
</comment>
<evidence type="ECO:0000259" key="1">
    <source>
        <dbReference type="Pfam" id="PF26395"/>
    </source>
</evidence>
<dbReference type="Proteomes" id="UP000290204">
    <property type="component" value="Unassembled WGS sequence"/>
</dbReference>
<sequence length="125" mass="14756">MKAQYPQFKVIKRSDFDIEFIGELHVSPVLPVYTVSINYLGSSRPLVRIIKPELVLKPPHFYQESKSLCLYHPDNYKWSKEKLIAKDIVSWSAAWIYFYEKWLQTGKWFGPEADHSIDISKFETN</sequence>
<proteinExistence type="predicted"/>
<keyword evidence="3" id="KW-1185">Reference proteome</keyword>
<reference evidence="2 3" key="1">
    <citation type="submission" date="2019-01" db="EMBL/GenBank/DDBJ databases">
        <title>Lacibacter sp. strain TTM-7.</title>
        <authorList>
            <person name="Chen W.-M."/>
        </authorList>
    </citation>
    <scope>NUCLEOTIDE SEQUENCE [LARGE SCALE GENOMIC DNA]</scope>
    <source>
        <strain evidence="2 3">TTM-7</strain>
    </source>
</reference>
<gene>
    <name evidence="2" type="ORF">ESA94_13780</name>
</gene>
<dbReference type="OrthoDB" id="4736406at2"/>
<evidence type="ECO:0000313" key="2">
    <source>
        <dbReference type="EMBL" id="RXK59206.1"/>
    </source>
</evidence>
<evidence type="ECO:0000313" key="3">
    <source>
        <dbReference type="Proteomes" id="UP000290204"/>
    </source>
</evidence>
<dbReference type="Pfam" id="PF26395">
    <property type="entry name" value="E2-CBASS"/>
    <property type="match status" value="1"/>
</dbReference>
<dbReference type="RefSeq" id="WP_129131510.1">
    <property type="nucleotide sequence ID" value="NZ_SDHW01000004.1"/>
</dbReference>
<dbReference type="InterPro" id="IPR058588">
    <property type="entry name" value="E2-CBASS"/>
</dbReference>
<accession>A0A4Q1CH27</accession>
<dbReference type="EMBL" id="SDHW01000004">
    <property type="protein sequence ID" value="RXK59206.1"/>
    <property type="molecule type" value="Genomic_DNA"/>
</dbReference>
<organism evidence="2 3">
    <name type="scientific">Lacibacter luteus</name>
    <dbReference type="NCBI Taxonomy" id="2508719"/>
    <lineage>
        <taxon>Bacteria</taxon>
        <taxon>Pseudomonadati</taxon>
        <taxon>Bacteroidota</taxon>
        <taxon>Chitinophagia</taxon>
        <taxon>Chitinophagales</taxon>
        <taxon>Chitinophagaceae</taxon>
        <taxon>Lacibacter</taxon>
    </lineage>
</organism>
<feature type="domain" description="Type II CBASS E2 protein" evidence="1">
    <location>
        <begin position="1"/>
        <end position="115"/>
    </location>
</feature>
<name>A0A4Q1CH27_9BACT</name>
<dbReference type="AlphaFoldDB" id="A0A4Q1CH27"/>